<evidence type="ECO:0000256" key="12">
    <source>
        <dbReference type="SAM" id="Phobius"/>
    </source>
</evidence>
<feature type="transmembrane region" description="Helical" evidence="12">
    <location>
        <begin position="360"/>
        <end position="381"/>
    </location>
</feature>
<name>A0A381ZRF7_9ZZZZ</name>
<evidence type="ECO:0000256" key="6">
    <source>
        <dbReference type="ARBA" id="ARBA00022847"/>
    </source>
</evidence>
<dbReference type="Gene3D" id="1.20.1730.10">
    <property type="entry name" value="Sodium/glucose cotransporter"/>
    <property type="match status" value="2"/>
</dbReference>
<evidence type="ECO:0000256" key="4">
    <source>
        <dbReference type="ARBA" id="ARBA00022475"/>
    </source>
</evidence>
<dbReference type="AlphaFoldDB" id="A0A381ZRF7"/>
<feature type="transmembrane region" description="Helical" evidence="12">
    <location>
        <begin position="122"/>
        <end position="143"/>
    </location>
</feature>
<keyword evidence="4" id="KW-1003">Cell membrane</keyword>
<dbReference type="InterPro" id="IPR001734">
    <property type="entry name" value="Na/solute_symporter"/>
</dbReference>
<feature type="transmembrane region" description="Helical" evidence="12">
    <location>
        <begin position="185"/>
        <end position="206"/>
    </location>
</feature>
<accession>A0A381ZRF7</accession>
<sequence length="647" mass="73101">MITFQLLDWIWLILFSLLMVFFGIYFYRFGKRSQSDYFLADRGLPWWLPASSVYATHTATDTPIWVAGVVYKYGFAGLWYAFYAAWCAISAFVSTRIFRRSLAYSQAEWQTLRFGDLGAELLRGWLAGWSVFMNMFILGWVGIAMGKLCAMLFGWDLYVGLLIFTAIGAVYVYTSGYWGVVMADFQQGVIALLVIIIVSVYGVMAAGGPSAIISKLDSYNSTCEWKVPDVSSRQEAIVRIIDPESGTELSRSAPFTISVQEDEAFFRKTEDKVRSLVIDQANTTDQRSKVLFPVANSVLLANHGYNIVWVKSDERKFVDVEFSLDNGTTWDLIAKNQFEGQSWRLNPMSFTGMFEGQFPVAWFITMMIIALIGGFGMGTAIDWYTEAQRIQSAKTVRDASYSIWAGTALVLIRNSIWAAAILGFFVLNPHLGQGGDYEMAWYRVGFEYLPVGMVGFLFAGIIAIHLSTVSTHLNLGAMYVTRDFYHHYINPDASEQKLVSVGRVSTIIILIGSFIFGLIIGEEITAWLIFALWIMAAGVWLPNILQVIWWRFNSWGFLSAWIANLGLSWLVVWILPHFGVIPELPDYLQFWALIVLNAMIYLPVTFLTKPENMDHLVAYYVMSRPIGFWGPVRAEAIKQGLIKPSKT</sequence>
<dbReference type="GO" id="GO:0015293">
    <property type="term" value="F:symporter activity"/>
    <property type="evidence" value="ECO:0007669"/>
    <property type="project" value="UniProtKB-KW"/>
</dbReference>
<keyword evidence="9" id="KW-0406">Ion transport</keyword>
<evidence type="ECO:0000313" key="13">
    <source>
        <dbReference type="EMBL" id="SVA91551.1"/>
    </source>
</evidence>
<feature type="transmembrane region" description="Helical" evidence="12">
    <location>
        <begin position="78"/>
        <end position="98"/>
    </location>
</feature>
<dbReference type="PANTHER" id="PTHR48086">
    <property type="entry name" value="SODIUM/PROLINE SYMPORTER-RELATED"/>
    <property type="match status" value="1"/>
</dbReference>
<dbReference type="GO" id="GO:0005886">
    <property type="term" value="C:plasma membrane"/>
    <property type="evidence" value="ECO:0007669"/>
    <property type="project" value="UniProtKB-SubCell"/>
</dbReference>
<feature type="transmembrane region" description="Helical" evidence="12">
    <location>
        <begin position="155"/>
        <end position="173"/>
    </location>
</feature>
<feature type="transmembrane region" description="Helical" evidence="12">
    <location>
        <begin position="587"/>
        <end position="607"/>
    </location>
</feature>
<evidence type="ECO:0000256" key="5">
    <source>
        <dbReference type="ARBA" id="ARBA00022692"/>
    </source>
</evidence>
<gene>
    <name evidence="13" type="ORF">METZ01_LOCUS144405</name>
</gene>
<protein>
    <recommendedName>
        <fullName evidence="14">Sodium:solute symporter</fullName>
    </recommendedName>
</protein>
<feature type="transmembrane region" description="Helical" evidence="12">
    <location>
        <begin position="401"/>
        <end position="427"/>
    </location>
</feature>
<dbReference type="PANTHER" id="PTHR48086:SF3">
    <property type="entry name" value="SODIUM_PROLINE SYMPORTER"/>
    <property type="match status" value="1"/>
</dbReference>
<keyword evidence="8" id="KW-0915">Sodium</keyword>
<keyword evidence="10 12" id="KW-0472">Membrane</keyword>
<feature type="transmembrane region" description="Helical" evidence="12">
    <location>
        <begin position="6"/>
        <end position="27"/>
    </location>
</feature>
<evidence type="ECO:0000256" key="3">
    <source>
        <dbReference type="ARBA" id="ARBA00022448"/>
    </source>
</evidence>
<evidence type="ECO:0000256" key="10">
    <source>
        <dbReference type="ARBA" id="ARBA00023136"/>
    </source>
</evidence>
<evidence type="ECO:0000256" key="1">
    <source>
        <dbReference type="ARBA" id="ARBA00004651"/>
    </source>
</evidence>
<keyword evidence="7 12" id="KW-1133">Transmembrane helix</keyword>
<dbReference type="Pfam" id="PF00474">
    <property type="entry name" value="SSF"/>
    <property type="match status" value="2"/>
</dbReference>
<evidence type="ECO:0000256" key="8">
    <source>
        <dbReference type="ARBA" id="ARBA00023053"/>
    </source>
</evidence>
<feature type="transmembrane region" description="Helical" evidence="12">
    <location>
        <begin position="527"/>
        <end position="549"/>
    </location>
</feature>
<dbReference type="InterPro" id="IPR038377">
    <property type="entry name" value="Na/Glc_symporter_sf"/>
</dbReference>
<comment type="subcellular location">
    <subcellularLocation>
        <location evidence="1">Cell membrane</location>
        <topology evidence="1">Multi-pass membrane protein</topology>
    </subcellularLocation>
</comment>
<evidence type="ECO:0000256" key="2">
    <source>
        <dbReference type="ARBA" id="ARBA00006434"/>
    </source>
</evidence>
<dbReference type="GO" id="GO:0006814">
    <property type="term" value="P:sodium ion transport"/>
    <property type="evidence" value="ECO:0007669"/>
    <property type="project" value="UniProtKB-KW"/>
</dbReference>
<evidence type="ECO:0008006" key="14">
    <source>
        <dbReference type="Google" id="ProtNLM"/>
    </source>
</evidence>
<evidence type="ECO:0000256" key="7">
    <source>
        <dbReference type="ARBA" id="ARBA00022989"/>
    </source>
</evidence>
<evidence type="ECO:0000256" key="11">
    <source>
        <dbReference type="ARBA" id="ARBA00023201"/>
    </source>
</evidence>
<reference evidence="13" key="1">
    <citation type="submission" date="2018-05" db="EMBL/GenBank/DDBJ databases">
        <authorList>
            <person name="Lanie J.A."/>
            <person name="Ng W.-L."/>
            <person name="Kazmierczak K.M."/>
            <person name="Andrzejewski T.M."/>
            <person name="Davidsen T.M."/>
            <person name="Wayne K.J."/>
            <person name="Tettelin H."/>
            <person name="Glass J.I."/>
            <person name="Rusch D."/>
            <person name="Podicherti R."/>
            <person name="Tsui H.-C.T."/>
            <person name="Winkler M.E."/>
        </authorList>
    </citation>
    <scope>NUCLEOTIDE SEQUENCE</scope>
</reference>
<keyword evidence="5 12" id="KW-0812">Transmembrane</keyword>
<dbReference type="EMBL" id="UINC01022273">
    <property type="protein sequence ID" value="SVA91551.1"/>
    <property type="molecule type" value="Genomic_DNA"/>
</dbReference>
<comment type="similarity">
    <text evidence="2">Belongs to the sodium:solute symporter (SSF) (TC 2.A.21) family.</text>
</comment>
<feature type="transmembrane region" description="Helical" evidence="12">
    <location>
        <begin position="555"/>
        <end position="575"/>
    </location>
</feature>
<dbReference type="InterPro" id="IPR050277">
    <property type="entry name" value="Sodium:Solute_Symporter"/>
</dbReference>
<keyword evidence="6" id="KW-0769">Symport</keyword>
<organism evidence="13">
    <name type="scientific">marine metagenome</name>
    <dbReference type="NCBI Taxonomy" id="408172"/>
    <lineage>
        <taxon>unclassified sequences</taxon>
        <taxon>metagenomes</taxon>
        <taxon>ecological metagenomes</taxon>
    </lineage>
</organism>
<keyword evidence="3" id="KW-0813">Transport</keyword>
<evidence type="ECO:0000256" key="9">
    <source>
        <dbReference type="ARBA" id="ARBA00023065"/>
    </source>
</evidence>
<feature type="transmembrane region" description="Helical" evidence="12">
    <location>
        <begin position="448"/>
        <end position="466"/>
    </location>
</feature>
<keyword evidence="11" id="KW-0739">Sodium transport</keyword>
<proteinExistence type="inferred from homology"/>
<dbReference type="PROSITE" id="PS50283">
    <property type="entry name" value="NA_SOLUT_SYMP_3"/>
    <property type="match status" value="1"/>
</dbReference>
<feature type="transmembrane region" description="Helical" evidence="12">
    <location>
        <begin position="501"/>
        <end position="520"/>
    </location>
</feature>